<keyword evidence="5" id="KW-1185">Reference proteome</keyword>
<evidence type="ECO:0000313" key="4">
    <source>
        <dbReference type="EMBL" id="KAF5700416.1"/>
    </source>
</evidence>
<proteinExistence type="predicted"/>
<dbReference type="PANTHER" id="PTHR23246">
    <property type="entry name" value="NEW-GLUE PROTEIN"/>
    <property type="match status" value="1"/>
</dbReference>
<feature type="domain" description="HTH myb-type" evidence="3">
    <location>
        <begin position="13"/>
        <end position="61"/>
    </location>
</feature>
<sequence length="280" mass="31511">MSTATGQQYTQSRAKWSPEEDALVIQLRGCKMKWEDISKRLHGRSPLACRLHYQNYLERRSEWDEERKNKLARLYERSKSEMWAKVAEHMGMPWRAVEAMHWQLGAEDMALRAGTIPFSKSAASANGSNGSWPSHSRVHFQPQRSMPGDFRDPQPETLPNGNSPMPTNTRAMASCQDFMFLSPQLPRTQNSAAGQNARGLYPRQNEPSPRRADMLPGIVELFSCVDPYTAPAPGPNVGFKTEVPRSTLYAAPANYPVESVGLKRRANKPADSGTKRHRIS</sequence>
<dbReference type="InterPro" id="IPR001005">
    <property type="entry name" value="SANT/Myb"/>
</dbReference>
<comment type="caution">
    <text evidence="4">The sequence shown here is derived from an EMBL/GenBank/DDBJ whole genome shotgun (WGS) entry which is preliminary data.</text>
</comment>
<organism evidence="4 5">
    <name type="scientific">Fusarium globosum</name>
    <dbReference type="NCBI Taxonomy" id="78864"/>
    <lineage>
        <taxon>Eukaryota</taxon>
        <taxon>Fungi</taxon>
        <taxon>Dikarya</taxon>
        <taxon>Ascomycota</taxon>
        <taxon>Pezizomycotina</taxon>
        <taxon>Sordariomycetes</taxon>
        <taxon>Hypocreomycetidae</taxon>
        <taxon>Hypocreales</taxon>
        <taxon>Nectriaceae</taxon>
        <taxon>Fusarium</taxon>
        <taxon>Fusarium fujikuroi species complex</taxon>
    </lineage>
</organism>
<dbReference type="InterPro" id="IPR053095">
    <property type="entry name" value="Actin-binding/GATA_Znf"/>
</dbReference>
<dbReference type="Proteomes" id="UP000532311">
    <property type="component" value="Unassembled WGS sequence"/>
</dbReference>
<gene>
    <name evidence="4" type="ORF">FGLOB1_10794</name>
</gene>
<dbReference type="PROSITE" id="PS50090">
    <property type="entry name" value="MYB_LIKE"/>
    <property type="match status" value="1"/>
</dbReference>
<dbReference type="EMBL" id="JAAQPF010000531">
    <property type="protein sequence ID" value="KAF5700416.1"/>
    <property type="molecule type" value="Genomic_DNA"/>
</dbReference>
<reference evidence="4 5" key="1">
    <citation type="submission" date="2020-05" db="EMBL/GenBank/DDBJ databases">
        <title>Identification and distribution of gene clusters putatively required for synthesis of sphingolipid metabolism inhibitors in phylogenetically diverse species of the filamentous fungus Fusarium.</title>
        <authorList>
            <person name="Kim H.-S."/>
            <person name="Busman M."/>
            <person name="Brown D.W."/>
            <person name="Divon H."/>
            <person name="Uhlig S."/>
            <person name="Proctor R.H."/>
        </authorList>
    </citation>
    <scope>NUCLEOTIDE SEQUENCE [LARGE SCALE GENOMIC DNA]</scope>
    <source>
        <strain evidence="4 5">NRRL 26131</strain>
    </source>
</reference>
<accession>A0A8H5XVS2</accession>
<evidence type="ECO:0000259" key="2">
    <source>
        <dbReference type="PROSITE" id="PS50090"/>
    </source>
</evidence>
<dbReference type="SUPFAM" id="SSF46689">
    <property type="entry name" value="Homeodomain-like"/>
    <property type="match status" value="1"/>
</dbReference>
<name>A0A8H5XVS2_9HYPO</name>
<dbReference type="InterPro" id="IPR017930">
    <property type="entry name" value="Myb_dom"/>
</dbReference>
<evidence type="ECO:0000313" key="5">
    <source>
        <dbReference type="Proteomes" id="UP000532311"/>
    </source>
</evidence>
<dbReference type="InterPro" id="IPR009057">
    <property type="entry name" value="Homeodomain-like_sf"/>
</dbReference>
<dbReference type="Gene3D" id="1.10.10.60">
    <property type="entry name" value="Homeodomain-like"/>
    <property type="match status" value="1"/>
</dbReference>
<dbReference type="PROSITE" id="PS51294">
    <property type="entry name" value="HTH_MYB"/>
    <property type="match status" value="1"/>
</dbReference>
<dbReference type="SMART" id="SM00717">
    <property type="entry name" value="SANT"/>
    <property type="match status" value="1"/>
</dbReference>
<dbReference type="PANTHER" id="PTHR23246:SF24">
    <property type="entry name" value="MYB DNA-BINDING DOMAIN-CONTAINING PROTEIN"/>
    <property type="match status" value="1"/>
</dbReference>
<feature type="domain" description="Myb-like" evidence="2">
    <location>
        <begin position="8"/>
        <end position="57"/>
    </location>
</feature>
<dbReference type="Pfam" id="PF00249">
    <property type="entry name" value="Myb_DNA-binding"/>
    <property type="match status" value="1"/>
</dbReference>
<feature type="region of interest" description="Disordered" evidence="1">
    <location>
        <begin position="142"/>
        <end position="165"/>
    </location>
</feature>
<protein>
    <submittedName>
        <fullName evidence="4">DRPLA-like protein</fullName>
    </submittedName>
</protein>
<evidence type="ECO:0000259" key="3">
    <source>
        <dbReference type="PROSITE" id="PS51294"/>
    </source>
</evidence>
<feature type="region of interest" description="Disordered" evidence="1">
    <location>
        <begin position="189"/>
        <end position="211"/>
    </location>
</feature>
<feature type="region of interest" description="Disordered" evidence="1">
    <location>
        <begin position="260"/>
        <end position="280"/>
    </location>
</feature>
<evidence type="ECO:0000256" key="1">
    <source>
        <dbReference type="SAM" id="MobiDB-lite"/>
    </source>
</evidence>
<dbReference type="AlphaFoldDB" id="A0A8H5XVS2"/>
<dbReference type="CDD" id="cd00167">
    <property type="entry name" value="SANT"/>
    <property type="match status" value="1"/>
</dbReference>